<keyword evidence="1" id="KW-1133">Transmembrane helix</keyword>
<name>A0A1H6KC26_9GAMM</name>
<proteinExistence type="predicted"/>
<evidence type="ECO:0000256" key="1">
    <source>
        <dbReference type="SAM" id="Phobius"/>
    </source>
</evidence>
<dbReference type="EMBL" id="FNXF01000003">
    <property type="protein sequence ID" value="SEH73016.1"/>
    <property type="molecule type" value="Genomic_DNA"/>
</dbReference>
<sequence>MEWLKAYWPMLWAAMSTAGMVILALLSKTYARREDLAKVEKKVDQLQAHVDSLPTQTQITELLVALERTKGSVETLEEKIRPVQHLAQLLLEQRLKDDK</sequence>
<gene>
    <name evidence="2" type="ORF">SAMN05660691_01082</name>
</gene>
<feature type="transmembrane region" description="Helical" evidence="1">
    <location>
        <begin position="6"/>
        <end position="26"/>
    </location>
</feature>
<evidence type="ECO:0008006" key="4">
    <source>
        <dbReference type="Google" id="ProtNLM"/>
    </source>
</evidence>
<reference evidence="3" key="1">
    <citation type="submission" date="2016-10" db="EMBL/GenBank/DDBJ databases">
        <authorList>
            <person name="Varghese N."/>
            <person name="Submissions S."/>
        </authorList>
    </citation>
    <scope>NUCLEOTIDE SEQUENCE [LARGE SCALE GENOMIC DNA]</scope>
    <source>
        <strain evidence="3">DSM 17616</strain>
    </source>
</reference>
<evidence type="ECO:0000313" key="2">
    <source>
        <dbReference type="EMBL" id="SEH73016.1"/>
    </source>
</evidence>
<dbReference type="RefSeq" id="WP_092791058.1">
    <property type="nucleotide sequence ID" value="NZ_FNXF01000003.1"/>
</dbReference>
<dbReference type="InterPro" id="IPR020269">
    <property type="entry name" value="Phage_Mu_Releasin"/>
</dbReference>
<protein>
    <recommendedName>
        <fullName evidence="4">DUF2730 domain-containing protein</fullName>
    </recommendedName>
</protein>
<organism evidence="2 3">
    <name type="scientific">Rheinheimera pacifica</name>
    <dbReference type="NCBI Taxonomy" id="173990"/>
    <lineage>
        <taxon>Bacteria</taxon>
        <taxon>Pseudomonadati</taxon>
        <taxon>Pseudomonadota</taxon>
        <taxon>Gammaproteobacteria</taxon>
        <taxon>Chromatiales</taxon>
        <taxon>Chromatiaceae</taxon>
        <taxon>Rheinheimera</taxon>
    </lineage>
</organism>
<accession>A0A1H6KC26</accession>
<dbReference type="OrthoDB" id="5902237at2"/>
<dbReference type="Pfam" id="PF10805">
    <property type="entry name" value="DUF2730"/>
    <property type="match status" value="1"/>
</dbReference>
<keyword evidence="1" id="KW-0812">Transmembrane</keyword>
<dbReference type="STRING" id="173990.SAMN05660691_01082"/>
<keyword evidence="3" id="KW-1185">Reference proteome</keyword>
<keyword evidence="1" id="KW-0472">Membrane</keyword>
<evidence type="ECO:0000313" key="3">
    <source>
        <dbReference type="Proteomes" id="UP000199371"/>
    </source>
</evidence>
<dbReference type="Proteomes" id="UP000199371">
    <property type="component" value="Unassembled WGS sequence"/>
</dbReference>
<dbReference type="AlphaFoldDB" id="A0A1H6KC26"/>